<organism evidence="2 3">
    <name type="scientific">Daphnia pulex</name>
    <name type="common">Water flea</name>
    <dbReference type="NCBI Taxonomy" id="6669"/>
    <lineage>
        <taxon>Eukaryota</taxon>
        <taxon>Metazoa</taxon>
        <taxon>Ecdysozoa</taxon>
        <taxon>Arthropoda</taxon>
        <taxon>Crustacea</taxon>
        <taxon>Branchiopoda</taxon>
        <taxon>Diplostraca</taxon>
        <taxon>Cladocera</taxon>
        <taxon>Anomopoda</taxon>
        <taxon>Daphniidae</taxon>
        <taxon>Daphnia</taxon>
    </lineage>
</organism>
<sequence>MVFFYQNIMKQLAVATQSTTPSADDMEVDHHSDDDAKMEVDNDDGQNGRRSLKRKRDATWIIPAKTTAKRPSKKIRFSPRVKSRRVAVVATWKKPNARMRKICRTIYWPTSPVIETKSKTSNAEAMEVDCQTFPDIPACQLIVKSFYDDAVKDFRRRYARRNKGTLTERMEVD</sequence>
<reference evidence="2 3" key="1">
    <citation type="journal article" date="2011" name="Science">
        <title>The ecoresponsive genome of Daphnia pulex.</title>
        <authorList>
            <person name="Colbourne J.K."/>
            <person name="Pfrender M.E."/>
            <person name="Gilbert D."/>
            <person name="Thomas W.K."/>
            <person name="Tucker A."/>
            <person name="Oakley T.H."/>
            <person name="Tokishita S."/>
            <person name="Aerts A."/>
            <person name="Arnold G.J."/>
            <person name="Basu M.K."/>
            <person name="Bauer D.J."/>
            <person name="Caceres C.E."/>
            <person name="Carmel L."/>
            <person name="Casola C."/>
            <person name="Choi J.H."/>
            <person name="Detter J.C."/>
            <person name="Dong Q."/>
            <person name="Dusheyko S."/>
            <person name="Eads B.D."/>
            <person name="Frohlich T."/>
            <person name="Geiler-Samerotte K.A."/>
            <person name="Gerlach D."/>
            <person name="Hatcher P."/>
            <person name="Jogdeo S."/>
            <person name="Krijgsveld J."/>
            <person name="Kriventseva E.V."/>
            <person name="Kultz D."/>
            <person name="Laforsch C."/>
            <person name="Lindquist E."/>
            <person name="Lopez J."/>
            <person name="Manak J.R."/>
            <person name="Muller J."/>
            <person name="Pangilinan J."/>
            <person name="Patwardhan R.P."/>
            <person name="Pitluck S."/>
            <person name="Pritham E.J."/>
            <person name="Rechtsteiner A."/>
            <person name="Rho M."/>
            <person name="Rogozin I.B."/>
            <person name="Sakarya O."/>
            <person name="Salamov A."/>
            <person name="Schaack S."/>
            <person name="Shapiro H."/>
            <person name="Shiga Y."/>
            <person name="Skalitzky C."/>
            <person name="Smith Z."/>
            <person name="Souvorov A."/>
            <person name="Sung W."/>
            <person name="Tang Z."/>
            <person name="Tsuchiya D."/>
            <person name="Tu H."/>
            <person name="Vos H."/>
            <person name="Wang M."/>
            <person name="Wolf Y.I."/>
            <person name="Yamagata H."/>
            <person name="Yamada T."/>
            <person name="Ye Y."/>
            <person name="Shaw J.R."/>
            <person name="Andrews J."/>
            <person name="Crease T.J."/>
            <person name="Tang H."/>
            <person name="Lucas S.M."/>
            <person name="Robertson H.M."/>
            <person name="Bork P."/>
            <person name="Koonin E.V."/>
            <person name="Zdobnov E.M."/>
            <person name="Grigoriev I.V."/>
            <person name="Lynch M."/>
            <person name="Boore J.L."/>
        </authorList>
    </citation>
    <scope>NUCLEOTIDE SEQUENCE [LARGE SCALE GENOMIC DNA]</scope>
</reference>
<feature type="region of interest" description="Disordered" evidence="1">
    <location>
        <begin position="16"/>
        <end position="56"/>
    </location>
</feature>
<name>E9GBH8_DAPPU</name>
<accession>E9GBH8</accession>
<evidence type="ECO:0000313" key="2">
    <source>
        <dbReference type="EMBL" id="EFX83151.1"/>
    </source>
</evidence>
<dbReference type="KEGG" id="dpx:DAPPUDRAFT_100862"/>
<evidence type="ECO:0000256" key="1">
    <source>
        <dbReference type="SAM" id="MobiDB-lite"/>
    </source>
</evidence>
<proteinExistence type="predicted"/>
<evidence type="ECO:0000313" key="3">
    <source>
        <dbReference type="Proteomes" id="UP000000305"/>
    </source>
</evidence>
<gene>
    <name evidence="2" type="ORF">DAPPUDRAFT_100862</name>
</gene>
<keyword evidence="3" id="KW-1185">Reference proteome</keyword>
<dbReference type="HOGENOM" id="CLU_1556830_0_0_1"/>
<dbReference type="Proteomes" id="UP000000305">
    <property type="component" value="Unassembled WGS sequence"/>
</dbReference>
<feature type="compositionally biased region" description="Basic and acidic residues" evidence="1">
    <location>
        <begin position="28"/>
        <end position="40"/>
    </location>
</feature>
<dbReference type="InParanoid" id="E9GBH8"/>
<protein>
    <submittedName>
        <fullName evidence="2">Uncharacterized protein</fullName>
    </submittedName>
</protein>
<dbReference type="EMBL" id="GL732538">
    <property type="protein sequence ID" value="EFX83151.1"/>
    <property type="molecule type" value="Genomic_DNA"/>
</dbReference>
<dbReference type="AlphaFoldDB" id="E9GBH8"/>